<protein>
    <submittedName>
        <fullName evidence="3">Hydroxyphenylacetyl-CoA thioesterase PaaI</fullName>
    </submittedName>
</protein>
<evidence type="ECO:0000313" key="3">
    <source>
        <dbReference type="EMBL" id="MTB71083.1"/>
    </source>
</evidence>
<dbReference type="NCBIfam" id="TIGR02286">
    <property type="entry name" value="PaaD"/>
    <property type="match status" value="1"/>
</dbReference>
<dbReference type="SUPFAM" id="SSF54637">
    <property type="entry name" value="Thioesterase/thiol ester dehydrase-isomerase"/>
    <property type="match status" value="1"/>
</dbReference>
<dbReference type="PANTHER" id="PTHR42856">
    <property type="entry name" value="ACYL-COENZYME A THIOESTERASE PAAI"/>
    <property type="match status" value="1"/>
</dbReference>
<dbReference type="CDD" id="cd03443">
    <property type="entry name" value="PaaI_thioesterase"/>
    <property type="match status" value="1"/>
</dbReference>
<evidence type="ECO:0000259" key="2">
    <source>
        <dbReference type="Pfam" id="PF03061"/>
    </source>
</evidence>
<gene>
    <name evidence="3" type="primary">paaI</name>
    <name evidence="3" type="ORF">GGG17_03660</name>
</gene>
<dbReference type="Pfam" id="PF03061">
    <property type="entry name" value="4HBT"/>
    <property type="match status" value="1"/>
</dbReference>
<proteinExistence type="predicted"/>
<dbReference type="EMBL" id="WLVL01000017">
    <property type="protein sequence ID" value="MTB71083.1"/>
    <property type="molecule type" value="Genomic_DNA"/>
</dbReference>
<dbReference type="Proteomes" id="UP000431092">
    <property type="component" value="Unassembled WGS sequence"/>
</dbReference>
<comment type="caution">
    <text evidence="3">The sequence shown here is derived from an EMBL/GenBank/DDBJ whole genome shotgun (WGS) entry which is preliminary data.</text>
</comment>
<evidence type="ECO:0000256" key="1">
    <source>
        <dbReference type="ARBA" id="ARBA00022801"/>
    </source>
</evidence>
<dbReference type="PANTHER" id="PTHR42856:SF1">
    <property type="entry name" value="ACYL-COENZYME A THIOESTERASE PAAI"/>
    <property type="match status" value="1"/>
</dbReference>
<dbReference type="AlphaFoldDB" id="A0A6I3IEH9"/>
<name>A0A6I3IEH9_9MICO</name>
<reference evidence="3 4" key="1">
    <citation type="submission" date="2019-11" db="EMBL/GenBank/DDBJ databases">
        <title>Whole genome sequencing identifies a novel species of the genus Arsenicicoccus isolated from human blood.</title>
        <authorList>
            <person name="Jeong J.H."/>
            <person name="Kweon O.J."/>
            <person name="Kim H.R."/>
            <person name="Kim T.-H."/>
            <person name="Ha S.-M."/>
            <person name="Lee M.-K."/>
        </authorList>
    </citation>
    <scope>NUCLEOTIDE SEQUENCE [LARGE SCALE GENOMIC DNA]</scope>
    <source>
        <strain evidence="3 4">MKL-02</strain>
    </source>
</reference>
<dbReference type="InterPro" id="IPR003736">
    <property type="entry name" value="PAAI_dom"/>
</dbReference>
<dbReference type="InterPro" id="IPR011973">
    <property type="entry name" value="PaaD"/>
</dbReference>
<sequence>MWDDDGASRHLGIELVSVDHDGRLGRARTRMAVTETMVNGHRIMHGGYIFTFADSTFALVCNAGGELTVAAGCDIDFVRSAALGDVLLAEGVERTRYGRNGITDVTVTREGDGELIAHFRGRSRALKPRPSA</sequence>
<dbReference type="InterPro" id="IPR052723">
    <property type="entry name" value="Acyl-CoA_thioesterase_PaaI"/>
</dbReference>
<organism evidence="3 4">
    <name type="scientific">Arsenicicoccus cauae</name>
    <dbReference type="NCBI Taxonomy" id="2663847"/>
    <lineage>
        <taxon>Bacteria</taxon>
        <taxon>Bacillati</taxon>
        <taxon>Actinomycetota</taxon>
        <taxon>Actinomycetes</taxon>
        <taxon>Micrococcales</taxon>
        <taxon>Intrasporangiaceae</taxon>
        <taxon>Arsenicicoccus</taxon>
    </lineage>
</organism>
<evidence type="ECO:0000313" key="4">
    <source>
        <dbReference type="Proteomes" id="UP000431092"/>
    </source>
</evidence>
<feature type="domain" description="Thioesterase" evidence="2">
    <location>
        <begin position="43"/>
        <end position="114"/>
    </location>
</feature>
<dbReference type="InterPro" id="IPR029069">
    <property type="entry name" value="HotDog_dom_sf"/>
</dbReference>
<keyword evidence="4" id="KW-1185">Reference proteome</keyword>
<dbReference type="GO" id="GO:0016289">
    <property type="term" value="F:acyl-CoA hydrolase activity"/>
    <property type="evidence" value="ECO:0007669"/>
    <property type="project" value="UniProtKB-ARBA"/>
</dbReference>
<dbReference type="NCBIfam" id="TIGR00369">
    <property type="entry name" value="unchar_dom_1"/>
    <property type="match status" value="1"/>
</dbReference>
<accession>A0A6I3IEH9</accession>
<dbReference type="InterPro" id="IPR006683">
    <property type="entry name" value="Thioestr_dom"/>
</dbReference>
<dbReference type="Gene3D" id="3.10.129.10">
    <property type="entry name" value="Hotdog Thioesterase"/>
    <property type="match status" value="1"/>
</dbReference>
<keyword evidence="1" id="KW-0378">Hydrolase</keyword>